<feature type="compositionally biased region" description="Low complexity" evidence="1">
    <location>
        <begin position="355"/>
        <end position="365"/>
    </location>
</feature>
<accession>A0A4E0RJ10</accession>
<sequence length="741" mass="80725">MTAEGIPPITSDEGESLIGANYTPGLMNFANCALKMLREAPRIQRADEVSDDFLSEVAVILFGSDIVPYVRPFDSAQRKENITAILNKLANEIDLKLDHICPSDVVLGDRKAVSNMLELLTAFILHCVHEDLLDFDRTNSSHPSYHDPSAVEFDVPGSINYASNTHLSMSPEIPRASLNRLHVFPMTPGQSSVQPSESSELRRPLQILTCGPTQNHFVRTNTTSPTKTEFLGTSTIEASSQEQVGRSSSAAVIRLTPMQRLHPYFSLPSDCSPPATPNGADGMVEIAKHHSPPVVPPSLQCSPAVDGSEHQVIYFANPSDKSLSPTHWNAVSNKTTVTSSATGVSHQLVSEINQSSPAPSDLNSDSSDDSGELKQTAIPQRRLNRKTSSSSSGRGHSPTQTLTAPGASVTSTPSSLSESSPPSPPPPLPPLTAELPRTQKALMTPRDVACQTIGNIISKSSHGRRTRLNPPRHADSAHLSVHGSCASVATTNSILAWSTDHHSCSKSELYGGPGNSTASVLSSSFQSKPCAQGRTCPSPSASVLFAHTEGFSQALKRRLDYLRMIFSRAHDEAEAVGQLVQLIGSQHLDTLEFMEQCLRKDQHTDQEPTDANAKIPYSFKPLEQMVQRILLGIEVLLKRHSTPPGRSVHRRHSATRLRFPVHRRSTERSRKPMSNPDSKNDNAWMLQFEELMTMKHSLMVDTLTWLLSELQSKGRSTSESTTPLLQTMSQHRLGSSDAVCV</sequence>
<evidence type="ECO:0000256" key="1">
    <source>
        <dbReference type="SAM" id="MobiDB-lite"/>
    </source>
</evidence>
<reference evidence="3" key="1">
    <citation type="submission" date="2019-03" db="EMBL/GenBank/DDBJ databases">
        <title>Improved annotation for the trematode Fasciola hepatica.</title>
        <authorList>
            <person name="Choi Y.-J."/>
            <person name="Martin J."/>
            <person name="Mitreva M."/>
        </authorList>
    </citation>
    <scope>NUCLEOTIDE SEQUENCE [LARGE SCALE GENOMIC DNA]</scope>
</reference>
<dbReference type="AlphaFoldDB" id="A0A4E0RJ10"/>
<feature type="compositionally biased region" description="Polar residues" evidence="1">
    <location>
        <begin position="393"/>
        <end position="403"/>
    </location>
</feature>
<evidence type="ECO:0000313" key="4">
    <source>
        <dbReference type="Proteomes" id="UP000230066"/>
    </source>
</evidence>
<feature type="region of interest" description="Disordered" evidence="1">
    <location>
        <begin position="351"/>
        <end position="433"/>
    </location>
</feature>
<protein>
    <recommendedName>
        <fullName evidence="2">DUF5745 domain-containing protein</fullName>
    </recommendedName>
</protein>
<dbReference type="Proteomes" id="UP000230066">
    <property type="component" value="Unassembled WGS sequence"/>
</dbReference>
<feature type="compositionally biased region" description="Pro residues" evidence="1">
    <location>
        <begin position="421"/>
        <end position="430"/>
    </location>
</feature>
<dbReference type="InterPro" id="IPR044039">
    <property type="entry name" value="DUF5745"/>
</dbReference>
<proteinExistence type="predicted"/>
<dbReference type="EMBL" id="JXXN02000233">
    <property type="protein sequence ID" value="THD28116.1"/>
    <property type="molecule type" value="Genomic_DNA"/>
</dbReference>
<evidence type="ECO:0000259" key="2">
    <source>
        <dbReference type="Pfam" id="PF19016"/>
    </source>
</evidence>
<comment type="caution">
    <text evidence="3">The sequence shown here is derived from an EMBL/GenBank/DDBJ whole genome shotgun (WGS) entry which is preliminary data.</text>
</comment>
<keyword evidence="4" id="KW-1185">Reference proteome</keyword>
<name>A0A4E0RJ10_FASHE</name>
<gene>
    <name evidence="3" type="ORF">D915_001042</name>
</gene>
<feature type="compositionally biased region" description="Low complexity" evidence="1">
    <location>
        <begin position="410"/>
        <end position="420"/>
    </location>
</feature>
<dbReference type="Pfam" id="PF19016">
    <property type="entry name" value="DUF5745"/>
    <property type="match status" value="1"/>
</dbReference>
<feature type="domain" description="DUF5745" evidence="2">
    <location>
        <begin position="68"/>
        <end position="122"/>
    </location>
</feature>
<evidence type="ECO:0000313" key="3">
    <source>
        <dbReference type="EMBL" id="THD28116.1"/>
    </source>
</evidence>
<organism evidence="3 4">
    <name type="scientific">Fasciola hepatica</name>
    <name type="common">Liver fluke</name>
    <dbReference type="NCBI Taxonomy" id="6192"/>
    <lineage>
        <taxon>Eukaryota</taxon>
        <taxon>Metazoa</taxon>
        <taxon>Spiralia</taxon>
        <taxon>Lophotrochozoa</taxon>
        <taxon>Platyhelminthes</taxon>
        <taxon>Trematoda</taxon>
        <taxon>Digenea</taxon>
        <taxon>Plagiorchiida</taxon>
        <taxon>Echinostomata</taxon>
        <taxon>Echinostomatoidea</taxon>
        <taxon>Fasciolidae</taxon>
        <taxon>Fasciola</taxon>
    </lineage>
</organism>